<sequence>LGSTSKERVSMAEVVSNPLFKTPVIRERSRPSQPTISPSLPSLSKYSEGRSGYYTEADVGRSHERSTRHSQERTLHVHNPPPESLPQHPPPLPPSMSYERVTSMSYDRTESSRTRDGTASRSHDDDGESYTNDSVEAVDQRTTLSMSHSMSQPKVHLQVPTGPLIVKKWMQRRNKFHSVFLHLISASNPCVIGWSKSPSSTPDPTKCIIVRGIADTSADIRIRKSLLPSELGNILVIAGVQESGENVVAVTVVAPSQQDHQIWGDWLQANIE</sequence>
<keyword evidence="3" id="KW-1185">Reference proteome</keyword>
<accession>A0ABQ5K020</accession>
<feature type="compositionally biased region" description="Basic and acidic residues" evidence="1">
    <location>
        <begin position="107"/>
        <end position="124"/>
    </location>
</feature>
<evidence type="ECO:0000256" key="1">
    <source>
        <dbReference type="SAM" id="MobiDB-lite"/>
    </source>
</evidence>
<feature type="non-terminal residue" evidence="2">
    <location>
        <position position="1"/>
    </location>
</feature>
<evidence type="ECO:0000313" key="3">
    <source>
        <dbReference type="Proteomes" id="UP001057375"/>
    </source>
</evidence>
<feature type="compositionally biased region" description="Pro residues" evidence="1">
    <location>
        <begin position="79"/>
        <end position="94"/>
    </location>
</feature>
<proteinExistence type="predicted"/>
<feature type="compositionally biased region" description="Polar residues" evidence="1">
    <location>
        <begin position="31"/>
        <end position="45"/>
    </location>
</feature>
<gene>
    <name evidence="2" type="ORF">ADUPG1_012619</name>
</gene>
<name>A0ABQ5K020_9EUKA</name>
<feature type="compositionally biased region" description="Basic and acidic residues" evidence="1">
    <location>
        <begin position="58"/>
        <end position="75"/>
    </location>
</feature>
<comment type="caution">
    <text evidence="2">The sequence shown here is derived from an EMBL/GenBank/DDBJ whole genome shotgun (WGS) entry which is preliminary data.</text>
</comment>
<protein>
    <submittedName>
        <fullName evidence="2">Uncharacterized protein</fullName>
    </submittedName>
</protein>
<feature type="compositionally biased region" description="Basic and acidic residues" evidence="1">
    <location>
        <begin position="1"/>
        <end position="10"/>
    </location>
</feature>
<dbReference type="EMBL" id="BQXS01012504">
    <property type="protein sequence ID" value="GKT24073.1"/>
    <property type="molecule type" value="Genomic_DNA"/>
</dbReference>
<dbReference type="Proteomes" id="UP001057375">
    <property type="component" value="Unassembled WGS sequence"/>
</dbReference>
<evidence type="ECO:0000313" key="2">
    <source>
        <dbReference type="EMBL" id="GKT24073.1"/>
    </source>
</evidence>
<feature type="region of interest" description="Disordered" evidence="1">
    <location>
        <begin position="1"/>
        <end position="134"/>
    </location>
</feature>
<organism evidence="2 3">
    <name type="scientific">Aduncisulcus paluster</name>
    <dbReference type="NCBI Taxonomy" id="2918883"/>
    <lineage>
        <taxon>Eukaryota</taxon>
        <taxon>Metamonada</taxon>
        <taxon>Carpediemonas-like organisms</taxon>
        <taxon>Aduncisulcus</taxon>
    </lineage>
</organism>
<reference evidence="2" key="1">
    <citation type="submission" date="2022-03" db="EMBL/GenBank/DDBJ databases">
        <title>Draft genome sequence of Aduncisulcus paluster, a free-living microaerophilic Fornicata.</title>
        <authorList>
            <person name="Yuyama I."/>
            <person name="Kume K."/>
            <person name="Tamura T."/>
            <person name="Inagaki Y."/>
            <person name="Hashimoto T."/>
        </authorList>
    </citation>
    <scope>NUCLEOTIDE SEQUENCE</scope>
    <source>
        <strain evidence="2">NY0171</strain>
    </source>
</reference>